<dbReference type="RefSeq" id="WP_206725641.1">
    <property type="nucleotide sequence ID" value="NZ_CP071090.1"/>
</dbReference>
<organism evidence="2 3">
    <name type="scientific">Pyxidicoccus parkwayensis</name>
    <dbReference type="NCBI Taxonomy" id="2813578"/>
    <lineage>
        <taxon>Bacteria</taxon>
        <taxon>Pseudomonadati</taxon>
        <taxon>Myxococcota</taxon>
        <taxon>Myxococcia</taxon>
        <taxon>Myxococcales</taxon>
        <taxon>Cystobacterineae</taxon>
        <taxon>Myxococcaceae</taxon>
        <taxon>Pyxidicoccus</taxon>
    </lineage>
</organism>
<evidence type="ECO:0000259" key="1">
    <source>
        <dbReference type="Pfam" id="PF09937"/>
    </source>
</evidence>
<dbReference type="Pfam" id="PF09937">
    <property type="entry name" value="DUF2169"/>
    <property type="match status" value="1"/>
</dbReference>
<accession>A0ABX7NZ00</accession>
<sequence length="345" mass="37193">MLQVKNETPFVPGLSIFPDEEGVDTVYLTVKATFRFVADTLEVAGAQPPLVLDDTYWGEPGASSLKYASEVHLLKPGTDVVLVGDAFAPGGRPVSSCLVSVRVGPLQRTLTVFGDRQWKGGVMSPRSSTPEPFVRMPLRYERAFGGTHVQEGGQGEVLAAPRNPVGRGFRGKRSASEMLNLPLPNVEDPRALIHGISDVPEPAGVGYVAPSWLPRKALAGTYDEAWRTGRAPYLPVDFNPDYFRAASPGLSAAGFLGGGEPVELRNVSPSGIVRLSLPRCEFDITARIAGRSQQARMRLETVLLEPGEERLSLLWRGAMSCDKEVLKVEGARFRLKSLAGAKGAV</sequence>
<evidence type="ECO:0000313" key="3">
    <source>
        <dbReference type="Proteomes" id="UP000662747"/>
    </source>
</evidence>
<keyword evidence="3" id="KW-1185">Reference proteome</keyword>
<dbReference type="InterPro" id="IPR018683">
    <property type="entry name" value="DUF2169"/>
</dbReference>
<gene>
    <name evidence="2" type="ORF">JY651_03585</name>
</gene>
<dbReference type="Proteomes" id="UP000662747">
    <property type="component" value="Chromosome"/>
</dbReference>
<dbReference type="EMBL" id="CP071090">
    <property type="protein sequence ID" value="QSQ24074.1"/>
    <property type="molecule type" value="Genomic_DNA"/>
</dbReference>
<protein>
    <submittedName>
        <fullName evidence="2">DUF2169 domain-containing protein</fullName>
    </submittedName>
</protein>
<reference evidence="2 3" key="1">
    <citation type="submission" date="2021-02" db="EMBL/GenBank/DDBJ databases">
        <title>De Novo genome assembly of isolated myxobacteria.</title>
        <authorList>
            <person name="Stevens D.C."/>
        </authorList>
    </citation>
    <scope>NUCLEOTIDE SEQUENCE [LARGE SCALE GENOMIC DNA]</scope>
    <source>
        <strain evidence="3">SCPEA02</strain>
    </source>
</reference>
<evidence type="ECO:0000313" key="2">
    <source>
        <dbReference type="EMBL" id="QSQ24074.1"/>
    </source>
</evidence>
<feature type="domain" description="DUF2169" evidence="1">
    <location>
        <begin position="22"/>
        <end position="316"/>
    </location>
</feature>
<name>A0ABX7NZ00_9BACT</name>
<proteinExistence type="predicted"/>